<proteinExistence type="predicted"/>
<organism evidence="2 3">
    <name type="scientific">Thermospira aquatica</name>
    <dbReference type="NCBI Taxonomy" id="2828656"/>
    <lineage>
        <taxon>Bacteria</taxon>
        <taxon>Pseudomonadati</taxon>
        <taxon>Spirochaetota</taxon>
        <taxon>Spirochaetia</taxon>
        <taxon>Brevinematales</taxon>
        <taxon>Thermospiraceae</taxon>
        <taxon>Thermospira</taxon>
    </lineage>
</organism>
<dbReference type="EMBL" id="CP073355">
    <property type="protein sequence ID" value="URA09703.1"/>
    <property type="molecule type" value="Genomic_DNA"/>
</dbReference>
<keyword evidence="1" id="KW-0812">Transmembrane</keyword>
<feature type="transmembrane region" description="Helical" evidence="1">
    <location>
        <begin position="40"/>
        <end position="62"/>
    </location>
</feature>
<evidence type="ECO:0000313" key="2">
    <source>
        <dbReference type="EMBL" id="URA09703.1"/>
    </source>
</evidence>
<reference evidence="2" key="1">
    <citation type="submission" date="2021-04" db="EMBL/GenBank/DDBJ databases">
        <authorList>
            <person name="Postec A."/>
        </authorList>
    </citation>
    <scope>NUCLEOTIDE SEQUENCE</scope>
    <source>
        <strain evidence="2">F1F22</strain>
    </source>
</reference>
<reference evidence="2" key="2">
    <citation type="submission" date="2022-06" db="EMBL/GenBank/DDBJ databases">
        <title>Thermospira aquatica gen. nov., sp. nov.</title>
        <authorList>
            <person name="Ben Ali Gam Z."/>
            <person name="Labat M."/>
        </authorList>
    </citation>
    <scope>NUCLEOTIDE SEQUENCE</scope>
    <source>
        <strain evidence="2">F1F22</strain>
    </source>
</reference>
<feature type="transmembrane region" description="Helical" evidence="1">
    <location>
        <begin position="7"/>
        <end position="28"/>
    </location>
</feature>
<accession>A0AAX3BBK5</accession>
<keyword evidence="1" id="KW-0472">Membrane</keyword>
<feature type="transmembrane region" description="Helical" evidence="1">
    <location>
        <begin position="69"/>
        <end position="94"/>
    </location>
</feature>
<evidence type="ECO:0000313" key="3">
    <source>
        <dbReference type="Proteomes" id="UP001056539"/>
    </source>
</evidence>
<dbReference type="KEGG" id="taqu:KDW03_09465"/>
<gene>
    <name evidence="2" type="ORF">KDW03_09465</name>
</gene>
<protein>
    <submittedName>
        <fullName evidence="2">Uncharacterized protein</fullName>
    </submittedName>
</protein>
<keyword evidence="3" id="KW-1185">Reference proteome</keyword>
<keyword evidence="1" id="KW-1133">Transmembrane helix</keyword>
<evidence type="ECO:0000256" key="1">
    <source>
        <dbReference type="SAM" id="Phobius"/>
    </source>
</evidence>
<dbReference type="AlphaFoldDB" id="A0AAX3BBK5"/>
<name>A0AAX3BBK5_9SPIR</name>
<dbReference type="Proteomes" id="UP001056539">
    <property type="component" value="Chromosome"/>
</dbReference>
<dbReference type="RefSeq" id="WP_271434838.1">
    <property type="nucleotide sequence ID" value="NZ_CP073355.1"/>
</dbReference>
<sequence length="103" mass="11332">MKLNLKALSLSMAILSAGVTLILGLWFIATGYGSQVFEKLSQIVSLYSVLVSFTYDPLLPFFKNFQNNVLALLLLTGLAALDAGLLAWLFGFLYNSLLPKKEK</sequence>